<comment type="caution">
    <text evidence="6">The sequence shown here is derived from an EMBL/GenBank/DDBJ whole genome shotgun (WGS) entry which is preliminary data.</text>
</comment>
<evidence type="ECO:0000256" key="4">
    <source>
        <dbReference type="PROSITE-ProRule" id="PRU00335"/>
    </source>
</evidence>
<evidence type="ECO:0000256" key="2">
    <source>
        <dbReference type="ARBA" id="ARBA00023125"/>
    </source>
</evidence>
<keyword evidence="3" id="KW-0804">Transcription</keyword>
<evidence type="ECO:0000259" key="5">
    <source>
        <dbReference type="PROSITE" id="PS50977"/>
    </source>
</evidence>
<dbReference type="RefSeq" id="WP_034848644.1">
    <property type="nucleotide sequence ID" value="NZ_JANX01000831.1"/>
</dbReference>
<protein>
    <submittedName>
        <fullName evidence="6">TetR family transcriptional regulator</fullName>
    </submittedName>
</protein>
<sequence>MPRPRTIPDEALLDGALAVMRRAGPDGITFAAVAAETGLSAATLVQRFGGKTALVQAALLRAWDLLDARTAE</sequence>
<dbReference type="GO" id="GO:0003700">
    <property type="term" value="F:DNA-binding transcription factor activity"/>
    <property type="evidence" value="ECO:0007669"/>
    <property type="project" value="TreeGrafter"/>
</dbReference>
<dbReference type="GO" id="GO:0000976">
    <property type="term" value="F:transcription cis-regulatory region binding"/>
    <property type="evidence" value="ECO:0007669"/>
    <property type="project" value="TreeGrafter"/>
</dbReference>
<name>A0A0A0CY01_9PROT</name>
<feature type="non-terminal residue" evidence="6">
    <location>
        <position position="72"/>
    </location>
</feature>
<feature type="DNA-binding region" description="H-T-H motif" evidence="4">
    <location>
        <begin position="29"/>
        <end position="48"/>
    </location>
</feature>
<keyword evidence="2 4" id="KW-0238">DNA-binding</keyword>
<dbReference type="Proteomes" id="UP000029995">
    <property type="component" value="Unassembled WGS sequence"/>
</dbReference>
<dbReference type="PROSITE" id="PS50977">
    <property type="entry name" value="HTH_TETR_2"/>
    <property type="match status" value="1"/>
</dbReference>
<gene>
    <name evidence="6" type="ORF">P409_32910</name>
</gene>
<dbReference type="InterPro" id="IPR009057">
    <property type="entry name" value="Homeodomain-like_sf"/>
</dbReference>
<dbReference type="AlphaFoldDB" id="A0A0A0CY01"/>
<reference evidence="6 7" key="1">
    <citation type="submission" date="2014-01" db="EMBL/GenBank/DDBJ databases">
        <title>Genome sequence determination for a cystic fibrosis isolate, Inquilinus limosus.</title>
        <authorList>
            <person name="Pino M."/>
            <person name="Di Conza J."/>
            <person name="Gutkind G."/>
        </authorList>
    </citation>
    <scope>NUCLEOTIDE SEQUENCE [LARGE SCALE GENOMIC DNA]</scope>
    <source>
        <strain evidence="6 7">MP06</strain>
    </source>
</reference>
<proteinExistence type="predicted"/>
<dbReference type="SUPFAM" id="SSF46689">
    <property type="entry name" value="Homeodomain-like"/>
    <property type="match status" value="1"/>
</dbReference>
<dbReference type="PANTHER" id="PTHR30055">
    <property type="entry name" value="HTH-TYPE TRANSCRIPTIONAL REGULATOR RUTR"/>
    <property type="match status" value="1"/>
</dbReference>
<dbReference type="PANTHER" id="PTHR30055:SF234">
    <property type="entry name" value="HTH-TYPE TRANSCRIPTIONAL REGULATOR BETI"/>
    <property type="match status" value="1"/>
</dbReference>
<dbReference type="OrthoDB" id="6973663at2"/>
<evidence type="ECO:0000313" key="7">
    <source>
        <dbReference type="Proteomes" id="UP000029995"/>
    </source>
</evidence>
<dbReference type="EMBL" id="JANX01000831">
    <property type="protein sequence ID" value="KGM30458.1"/>
    <property type="molecule type" value="Genomic_DNA"/>
</dbReference>
<keyword evidence="1" id="KW-0805">Transcription regulation</keyword>
<dbReference type="InterPro" id="IPR001647">
    <property type="entry name" value="HTH_TetR"/>
</dbReference>
<dbReference type="Gene3D" id="1.10.357.10">
    <property type="entry name" value="Tetracycline Repressor, domain 2"/>
    <property type="match status" value="1"/>
</dbReference>
<accession>A0A0A0CY01</accession>
<dbReference type="Pfam" id="PF00440">
    <property type="entry name" value="TetR_N"/>
    <property type="match status" value="1"/>
</dbReference>
<dbReference type="InterPro" id="IPR050109">
    <property type="entry name" value="HTH-type_TetR-like_transc_reg"/>
</dbReference>
<evidence type="ECO:0000256" key="1">
    <source>
        <dbReference type="ARBA" id="ARBA00023015"/>
    </source>
</evidence>
<evidence type="ECO:0000313" key="6">
    <source>
        <dbReference type="EMBL" id="KGM30458.1"/>
    </source>
</evidence>
<evidence type="ECO:0000256" key="3">
    <source>
        <dbReference type="ARBA" id="ARBA00023163"/>
    </source>
</evidence>
<feature type="domain" description="HTH tetR-type" evidence="5">
    <location>
        <begin position="6"/>
        <end position="66"/>
    </location>
</feature>
<organism evidence="6 7">
    <name type="scientific">Inquilinus limosus MP06</name>
    <dbReference type="NCBI Taxonomy" id="1398085"/>
    <lineage>
        <taxon>Bacteria</taxon>
        <taxon>Pseudomonadati</taxon>
        <taxon>Pseudomonadota</taxon>
        <taxon>Alphaproteobacteria</taxon>
        <taxon>Rhodospirillales</taxon>
        <taxon>Rhodospirillaceae</taxon>
        <taxon>Inquilinus</taxon>
    </lineage>
</organism>